<evidence type="ECO:0000313" key="9">
    <source>
        <dbReference type="Proteomes" id="UP000252477"/>
    </source>
</evidence>
<evidence type="ECO:0000259" key="7">
    <source>
        <dbReference type="PROSITE" id="PS50880"/>
    </source>
</evidence>
<keyword evidence="6" id="KW-0234">DNA repair</keyword>
<dbReference type="InterPro" id="IPR023627">
    <property type="entry name" value="Rcmb_RecR"/>
</dbReference>
<dbReference type="PANTHER" id="PTHR30446:SF0">
    <property type="entry name" value="RECOMBINATION PROTEIN RECR"/>
    <property type="match status" value="1"/>
</dbReference>
<dbReference type="PANTHER" id="PTHR30446">
    <property type="entry name" value="RECOMBINATION PROTEIN RECR"/>
    <property type="match status" value="1"/>
</dbReference>
<evidence type="ECO:0000256" key="4">
    <source>
        <dbReference type="ARBA" id="ARBA00022833"/>
    </source>
</evidence>
<evidence type="ECO:0000256" key="5">
    <source>
        <dbReference type="ARBA" id="ARBA00023172"/>
    </source>
</evidence>
<dbReference type="GO" id="GO:0008270">
    <property type="term" value="F:zinc ion binding"/>
    <property type="evidence" value="ECO:0007669"/>
    <property type="project" value="UniProtKB-KW"/>
</dbReference>
<protein>
    <submittedName>
        <fullName evidence="8">Recombination protein RecR</fullName>
    </submittedName>
</protein>
<proteinExistence type="predicted"/>
<dbReference type="InterPro" id="IPR000093">
    <property type="entry name" value="DNA_Rcmb_RecR"/>
</dbReference>
<feature type="domain" description="Toprim" evidence="7">
    <location>
        <begin position="88"/>
        <end position="183"/>
    </location>
</feature>
<evidence type="ECO:0000256" key="3">
    <source>
        <dbReference type="ARBA" id="ARBA00022771"/>
    </source>
</evidence>
<evidence type="ECO:0000313" key="8">
    <source>
        <dbReference type="EMBL" id="AXE60770.1"/>
    </source>
</evidence>
<keyword evidence="1" id="KW-0479">Metal-binding</keyword>
<dbReference type="GO" id="GO:0006281">
    <property type="term" value="P:DNA repair"/>
    <property type="evidence" value="ECO:0007669"/>
    <property type="project" value="UniProtKB-KW"/>
</dbReference>
<dbReference type="InterPro" id="IPR006171">
    <property type="entry name" value="TOPRIM_dom"/>
</dbReference>
<dbReference type="Gene3D" id="3.40.1360.10">
    <property type="match status" value="1"/>
</dbReference>
<keyword evidence="3" id="KW-0863">Zinc-finger</keyword>
<dbReference type="Pfam" id="PF13662">
    <property type="entry name" value="Toprim_4"/>
    <property type="match status" value="1"/>
</dbReference>
<dbReference type="PROSITE" id="PS50880">
    <property type="entry name" value="TOPRIM"/>
    <property type="match status" value="1"/>
</dbReference>
<gene>
    <name evidence="8" type="ORF">DA803_01550</name>
</gene>
<dbReference type="EMBL" id="CP029295">
    <property type="protein sequence ID" value="AXE60770.1"/>
    <property type="molecule type" value="Genomic_DNA"/>
</dbReference>
<evidence type="ECO:0000256" key="6">
    <source>
        <dbReference type="ARBA" id="ARBA00023204"/>
    </source>
</evidence>
<dbReference type="Pfam" id="PF21175">
    <property type="entry name" value="RecR_C"/>
    <property type="match status" value="1"/>
</dbReference>
<organism evidence="8 9">
    <name type="scientific">[Mycoplasma] phocae</name>
    <dbReference type="NCBI Taxonomy" id="142651"/>
    <lineage>
        <taxon>Bacteria</taxon>
        <taxon>Bacillati</taxon>
        <taxon>Mycoplasmatota</taxon>
        <taxon>Mycoplasmoidales</taxon>
        <taxon>Metamycoplasmataceae</taxon>
        <taxon>Metamycoplasma</taxon>
    </lineage>
</organism>
<keyword evidence="5" id="KW-0233">DNA recombination</keyword>
<keyword evidence="9" id="KW-1185">Reference proteome</keyword>
<accession>A0A2Z5IQ58</accession>
<dbReference type="AlphaFoldDB" id="A0A2Z5IQ58"/>
<name>A0A2Z5IQ58_9BACT</name>
<dbReference type="InterPro" id="IPR015967">
    <property type="entry name" value="Rcmb_RecR_Znf"/>
</dbReference>
<reference evidence="8 9" key="1">
    <citation type="submission" date="2018-05" db="EMBL/GenBank/DDBJ databases">
        <title>Annotation of the Mycoplasma phocidae genome.</title>
        <authorList>
            <person name="Brown D.R."/>
            <person name="Kutish G.F."/>
            <person name="Frasca S.Jr."/>
        </authorList>
    </citation>
    <scope>NUCLEOTIDE SEQUENCE [LARGE SCALE GENOMIC DNA]</scope>
    <source>
        <strain evidence="8 9">105</strain>
    </source>
</reference>
<dbReference type="Proteomes" id="UP000252477">
    <property type="component" value="Chromosome"/>
</dbReference>
<dbReference type="OrthoDB" id="9802672at2"/>
<dbReference type="KEGG" id="mpho:DA803_01550"/>
<dbReference type="GO" id="GO:0003677">
    <property type="term" value="F:DNA binding"/>
    <property type="evidence" value="ECO:0007669"/>
    <property type="project" value="InterPro"/>
</dbReference>
<keyword evidence="2" id="KW-0227">DNA damage</keyword>
<dbReference type="Pfam" id="PF02132">
    <property type="entry name" value="RecR_ZnF"/>
    <property type="match status" value="1"/>
</dbReference>
<sequence length="206" mass="23965">MLNTLVVDFHSKMKTEEEIELLLKAIPGITKRQSQKIIGYFLENDIEKLEHIYQLIKSLKSKIKKCQNCNAYSEKDTCDICDDKFREKKLMVVLSQEDLKKFEALEIYKGRYFVIEELYDLKKSNEKFNRNLEKLLIVAKNVSEIVIALSATVEGQFTTQFIKKILKDKINFDNAYQLSMGIPLGVQVEYVDPVTLKQSLINKTKI</sequence>
<dbReference type="GO" id="GO:0006310">
    <property type="term" value="P:DNA recombination"/>
    <property type="evidence" value="ECO:0007669"/>
    <property type="project" value="UniProtKB-KW"/>
</dbReference>
<keyword evidence="4" id="KW-0862">Zinc</keyword>
<evidence type="ECO:0000256" key="2">
    <source>
        <dbReference type="ARBA" id="ARBA00022763"/>
    </source>
</evidence>
<evidence type="ECO:0000256" key="1">
    <source>
        <dbReference type="ARBA" id="ARBA00022723"/>
    </source>
</evidence>
<dbReference type="SUPFAM" id="SSF111304">
    <property type="entry name" value="Recombination protein RecR"/>
    <property type="match status" value="1"/>
</dbReference>